<name>A0A565BH43_9BRAS</name>
<dbReference type="PANTHER" id="PTHR31170:SF20">
    <property type="entry name" value="DUF247 DOMAIN PROTEIN"/>
    <property type="match status" value="1"/>
</dbReference>
<dbReference type="Proteomes" id="UP000489600">
    <property type="component" value="Unassembled WGS sequence"/>
</dbReference>
<dbReference type="EMBL" id="CABITT030000004">
    <property type="protein sequence ID" value="VVB00962.1"/>
    <property type="molecule type" value="Genomic_DNA"/>
</dbReference>
<dbReference type="AlphaFoldDB" id="A0A565BH43"/>
<sequence>MKKKLRNLIARGAMMREVTEQDVEKAEQSITPESTKKDVEKADSSTKVKVTEPDIDEAENSSKREATKPDIGEADSSTKHEVTKPDIDEAESSRKPEITEQDDVEFTKILEDMKMPKTNSVESPKLPKKGEGSCCIFRIPQSLTKIHQKKGYEPEIVSIGPYHHEKEHLQMMEDHKHRYLQLFLNEVKDGVTMSLLVKKILKIETAIRNSYSDKLVGVDNQPKLLKMMLLDGCFILMLFFFIARIVDASDKSPHDPILTTPWILATIRSDLLLLENQVPFILLKTLLEESKDSSLDSSDVKNLAFKFFNLSMVQKEELGNHEAKHLLDLIRNNFIPVPQNPTKTSSSSQYDSRLILSAKRLRLQGIKFKASHDQSSLKVCCKKMIGCLFNESNAVVPRSSQEKTILEIKLYGNELHIPPIVFDGSISSLLLNCVAFEQLSSKCGNEITSYVVFMGCLMNDEADATYLIEKGIIENYFGNGSEVSQFFKNICKDVAFDMNKSYLKEEFEGINQYTSNRWNVEWARFKHLHFDSPWTVLSSLAVLAAILLSMAQTTFTGLSYFSSS</sequence>
<evidence type="ECO:0000256" key="1">
    <source>
        <dbReference type="SAM" id="MobiDB-lite"/>
    </source>
</evidence>
<protein>
    <submittedName>
        <fullName evidence="2">Uncharacterized protein</fullName>
    </submittedName>
</protein>
<dbReference type="PANTHER" id="PTHR31170">
    <property type="entry name" value="BNAC04G53230D PROTEIN"/>
    <property type="match status" value="1"/>
</dbReference>
<proteinExistence type="predicted"/>
<gene>
    <name evidence="2" type="ORF">ANE_LOCUS11406</name>
</gene>
<feature type="compositionally biased region" description="Basic and acidic residues" evidence="1">
    <location>
        <begin position="18"/>
        <end position="27"/>
    </location>
</feature>
<keyword evidence="3" id="KW-1185">Reference proteome</keyword>
<accession>A0A565BH43</accession>
<evidence type="ECO:0000313" key="3">
    <source>
        <dbReference type="Proteomes" id="UP000489600"/>
    </source>
</evidence>
<dbReference type="InterPro" id="IPR004158">
    <property type="entry name" value="DUF247_pln"/>
</dbReference>
<dbReference type="Pfam" id="PF03140">
    <property type="entry name" value="DUF247"/>
    <property type="match status" value="1"/>
</dbReference>
<feature type="compositionally biased region" description="Basic and acidic residues" evidence="1">
    <location>
        <begin position="60"/>
        <end position="98"/>
    </location>
</feature>
<dbReference type="OrthoDB" id="591587at2759"/>
<feature type="region of interest" description="Disordered" evidence="1">
    <location>
        <begin position="18"/>
        <end position="100"/>
    </location>
</feature>
<organism evidence="2 3">
    <name type="scientific">Arabis nemorensis</name>
    <dbReference type="NCBI Taxonomy" id="586526"/>
    <lineage>
        <taxon>Eukaryota</taxon>
        <taxon>Viridiplantae</taxon>
        <taxon>Streptophyta</taxon>
        <taxon>Embryophyta</taxon>
        <taxon>Tracheophyta</taxon>
        <taxon>Spermatophyta</taxon>
        <taxon>Magnoliopsida</taxon>
        <taxon>eudicotyledons</taxon>
        <taxon>Gunneridae</taxon>
        <taxon>Pentapetalae</taxon>
        <taxon>rosids</taxon>
        <taxon>malvids</taxon>
        <taxon>Brassicales</taxon>
        <taxon>Brassicaceae</taxon>
        <taxon>Arabideae</taxon>
        <taxon>Arabis</taxon>
    </lineage>
</organism>
<comment type="caution">
    <text evidence="2">The sequence shown here is derived from an EMBL/GenBank/DDBJ whole genome shotgun (WGS) entry which is preliminary data.</text>
</comment>
<feature type="compositionally biased region" description="Basic and acidic residues" evidence="1">
    <location>
        <begin position="34"/>
        <end position="52"/>
    </location>
</feature>
<evidence type="ECO:0000313" key="2">
    <source>
        <dbReference type="EMBL" id="VVB00962.1"/>
    </source>
</evidence>
<reference evidence="2" key="1">
    <citation type="submission" date="2019-07" db="EMBL/GenBank/DDBJ databases">
        <authorList>
            <person name="Dittberner H."/>
        </authorList>
    </citation>
    <scope>NUCLEOTIDE SEQUENCE [LARGE SCALE GENOMIC DNA]</scope>
</reference>